<dbReference type="EMBL" id="VLKU01000012">
    <property type="protein sequence ID" value="TWI29889.1"/>
    <property type="molecule type" value="Genomic_DNA"/>
</dbReference>
<protein>
    <submittedName>
        <fullName evidence="2">Uncharacterized protein DUF4440</fullName>
    </submittedName>
</protein>
<proteinExistence type="predicted"/>
<organism evidence="2 3">
    <name type="scientific">Paracoccus sulfuroxidans</name>
    <dbReference type="NCBI Taxonomy" id="384678"/>
    <lineage>
        <taxon>Bacteria</taxon>
        <taxon>Pseudomonadati</taxon>
        <taxon>Pseudomonadota</taxon>
        <taxon>Alphaproteobacteria</taxon>
        <taxon>Rhodobacterales</taxon>
        <taxon>Paracoccaceae</taxon>
        <taxon>Paracoccus</taxon>
    </lineage>
</organism>
<dbReference type="InterPro" id="IPR032710">
    <property type="entry name" value="NTF2-like_dom_sf"/>
</dbReference>
<keyword evidence="3" id="KW-1185">Reference proteome</keyword>
<sequence>MEHAVRRLFEQYERLFNHALHGQADLEALAALYAPEMIGAAPAGVRTARNDDQFRAALAQGYAQYRAIGTQAMRVRSLRVSEIDALHGMAQVLWSATYLRKDGTNETIDFAVHYLVQMQDGAPKVFGWISDDEQTLLRQHGIG</sequence>
<dbReference type="SUPFAM" id="SSF54427">
    <property type="entry name" value="NTF2-like"/>
    <property type="match status" value="1"/>
</dbReference>
<dbReference type="InterPro" id="IPR049219">
    <property type="entry name" value="DUF6841"/>
</dbReference>
<feature type="domain" description="DUF6841" evidence="1">
    <location>
        <begin position="4"/>
        <end position="127"/>
    </location>
</feature>
<dbReference type="OrthoDB" id="667202at2"/>
<dbReference type="Gene3D" id="3.10.450.50">
    <property type="match status" value="1"/>
</dbReference>
<evidence type="ECO:0000313" key="3">
    <source>
        <dbReference type="Proteomes" id="UP000316225"/>
    </source>
</evidence>
<comment type="caution">
    <text evidence="2">The sequence shown here is derived from an EMBL/GenBank/DDBJ whole genome shotgun (WGS) entry which is preliminary data.</text>
</comment>
<dbReference type="RefSeq" id="WP_145399446.1">
    <property type="nucleotide sequence ID" value="NZ_VLKU01000012.1"/>
</dbReference>
<dbReference type="AlphaFoldDB" id="A0A562NCI2"/>
<gene>
    <name evidence="2" type="ORF">IQ24_03360</name>
</gene>
<dbReference type="Pfam" id="PF20795">
    <property type="entry name" value="DUF6841"/>
    <property type="match status" value="1"/>
</dbReference>
<dbReference type="Proteomes" id="UP000316225">
    <property type="component" value="Unassembled WGS sequence"/>
</dbReference>
<reference evidence="2 3" key="1">
    <citation type="journal article" date="2015" name="Stand. Genomic Sci.">
        <title>Genomic Encyclopedia of Bacterial and Archaeal Type Strains, Phase III: the genomes of soil and plant-associated and newly described type strains.</title>
        <authorList>
            <person name="Whitman W.B."/>
            <person name="Woyke T."/>
            <person name="Klenk H.P."/>
            <person name="Zhou Y."/>
            <person name="Lilburn T.G."/>
            <person name="Beck B.J."/>
            <person name="De Vos P."/>
            <person name="Vandamme P."/>
            <person name="Eisen J.A."/>
            <person name="Garrity G."/>
            <person name="Hugenholtz P."/>
            <person name="Kyrpides N.C."/>
        </authorList>
    </citation>
    <scope>NUCLEOTIDE SEQUENCE [LARGE SCALE GENOMIC DNA]</scope>
    <source>
        <strain evidence="2 3">CGMCC 1.5364</strain>
    </source>
</reference>
<evidence type="ECO:0000259" key="1">
    <source>
        <dbReference type="Pfam" id="PF20795"/>
    </source>
</evidence>
<name>A0A562NCI2_9RHOB</name>
<evidence type="ECO:0000313" key="2">
    <source>
        <dbReference type="EMBL" id="TWI29889.1"/>
    </source>
</evidence>
<accession>A0A562NCI2</accession>